<evidence type="ECO:0000256" key="3">
    <source>
        <dbReference type="ARBA" id="ARBA00022679"/>
    </source>
</evidence>
<comment type="similarity">
    <text evidence="1 4">Belongs to the UDP-glycosyltransferase family.</text>
</comment>
<accession>A0AAP0NZA7</accession>
<keyword evidence="3 4" id="KW-0808">Transferase</keyword>
<dbReference type="EMBL" id="JBBNAE010000005">
    <property type="protein sequence ID" value="KAK9124074.1"/>
    <property type="molecule type" value="Genomic_DNA"/>
</dbReference>
<dbReference type="PANTHER" id="PTHR48047">
    <property type="entry name" value="GLYCOSYLTRANSFERASE"/>
    <property type="match status" value="1"/>
</dbReference>
<dbReference type="FunFam" id="3.40.50.2000:FF:000071">
    <property type="entry name" value="Glycosyltransferase"/>
    <property type="match status" value="1"/>
</dbReference>
<dbReference type="GO" id="GO:0035251">
    <property type="term" value="F:UDP-glucosyltransferase activity"/>
    <property type="evidence" value="ECO:0007669"/>
    <property type="project" value="TreeGrafter"/>
</dbReference>
<evidence type="ECO:0000313" key="8">
    <source>
        <dbReference type="Proteomes" id="UP001417504"/>
    </source>
</evidence>
<evidence type="ECO:0000256" key="4">
    <source>
        <dbReference type="RuleBase" id="RU003718"/>
    </source>
</evidence>
<evidence type="ECO:0000256" key="1">
    <source>
        <dbReference type="ARBA" id="ARBA00009995"/>
    </source>
</evidence>
<dbReference type="InterPro" id="IPR002213">
    <property type="entry name" value="UDP_glucos_trans"/>
</dbReference>
<dbReference type="InterPro" id="IPR058980">
    <property type="entry name" value="Glyco_transf_N"/>
</dbReference>
<dbReference type="Pfam" id="PF26168">
    <property type="entry name" value="Glyco_transf_N"/>
    <property type="match status" value="1"/>
</dbReference>
<dbReference type="FunFam" id="3.40.50.2000:FF:000047">
    <property type="entry name" value="Glycosyltransferase"/>
    <property type="match status" value="1"/>
</dbReference>
<dbReference type="CDD" id="cd03784">
    <property type="entry name" value="GT1_Gtf-like"/>
    <property type="match status" value="1"/>
</dbReference>
<reference evidence="7 8" key="1">
    <citation type="submission" date="2024-01" db="EMBL/GenBank/DDBJ databases">
        <title>Genome assemblies of Stephania.</title>
        <authorList>
            <person name="Yang L."/>
        </authorList>
    </citation>
    <scope>NUCLEOTIDE SEQUENCE [LARGE SCALE GENOMIC DNA]</scope>
    <source>
        <strain evidence="7">QJT</strain>
        <tissue evidence="7">Leaf</tissue>
    </source>
</reference>
<dbReference type="InterPro" id="IPR035595">
    <property type="entry name" value="UDP_glycos_trans_CS"/>
</dbReference>
<protein>
    <recommendedName>
        <fullName evidence="5">Glycosyltransferase</fullName>
        <ecNumber evidence="5">2.4.1.-</ecNumber>
    </recommendedName>
</protein>
<dbReference type="AlphaFoldDB" id="A0AAP0NZA7"/>
<dbReference type="Proteomes" id="UP001417504">
    <property type="component" value="Unassembled WGS sequence"/>
</dbReference>
<evidence type="ECO:0000256" key="2">
    <source>
        <dbReference type="ARBA" id="ARBA00022676"/>
    </source>
</evidence>
<dbReference type="PROSITE" id="PS00375">
    <property type="entry name" value="UDPGT"/>
    <property type="match status" value="1"/>
</dbReference>
<keyword evidence="2 4" id="KW-0328">Glycosyltransferase</keyword>
<name>A0AAP0NZA7_9MAGN</name>
<organism evidence="7 8">
    <name type="scientific">Stephania japonica</name>
    <dbReference type="NCBI Taxonomy" id="461633"/>
    <lineage>
        <taxon>Eukaryota</taxon>
        <taxon>Viridiplantae</taxon>
        <taxon>Streptophyta</taxon>
        <taxon>Embryophyta</taxon>
        <taxon>Tracheophyta</taxon>
        <taxon>Spermatophyta</taxon>
        <taxon>Magnoliopsida</taxon>
        <taxon>Ranunculales</taxon>
        <taxon>Menispermaceae</taxon>
        <taxon>Menispermoideae</taxon>
        <taxon>Cissampelideae</taxon>
        <taxon>Stephania</taxon>
    </lineage>
</organism>
<evidence type="ECO:0000256" key="5">
    <source>
        <dbReference type="RuleBase" id="RU362057"/>
    </source>
</evidence>
<dbReference type="PANTHER" id="PTHR48047:SF182">
    <property type="entry name" value="GLYCOSYLTRANSFERASE"/>
    <property type="match status" value="1"/>
</dbReference>
<dbReference type="SUPFAM" id="SSF53756">
    <property type="entry name" value="UDP-Glycosyltransferase/glycogen phosphorylase"/>
    <property type="match status" value="1"/>
</dbReference>
<comment type="caution">
    <text evidence="7">The sequence shown here is derived from an EMBL/GenBank/DDBJ whole genome shotgun (WGS) entry which is preliminary data.</text>
</comment>
<keyword evidence="8" id="KW-1185">Reference proteome</keyword>
<proteinExistence type="inferred from homology"/>
<evidence type="ECO:0000313" key="7">
    <source>
        <dbReference type="EMBL" id="KAK9124074.1"/>
    </source>
</evidence>
<sequence length="498" mass="56697">MASTLENQQLHFILVPMLAQGHMIPMIDIAKLLARQGVIATIVTTHHNALRHKALIDRARADGLPIRLLQLRFPTQEVGLPDGCESIDALPSRDYALRFFAAADMLQHPLEDLIAEMNPRPNCIISDFILAWTSVVATKFQIPRIIFHGISCFTLLSVHNLRRSGLHESVSSDDEPFFIPNFPHQIEITRNKLPGILKESHRDMAHLRTRIREGEESAYGVLINSFNELEPKYYELFKEAKHGKAWCIGPVSLCNKDELELVDRGNKASIDKNKCLDWLDLREPKSVIYFCLGSMNSLTVQQLIEIGLALEASDHPFVWVIKGGERNEEFRNWLSEEGFEERNKDRGLLIKGWAPQVLILSHQAVGGFLTHCGWNSTLEGLCAGVPMVTWPMFGEQFLNEKVIVEVLMVGYRVGVDVFVDWGEEAKVEFLVGKEKIERGVRRLMDRNGESEEMRRRVEEIGEMGRRAMEEEGSSHLNMSLFIQDIVNQVNNNTSFIQY</sequence>
<dbReference type="Pfam" id="PF00201">
    <property type="entry name" value="UDPGT"/>
    <property type="match status" value="1"/>
</dbReference>
<dbReference type="EC" id="2.4.1.-" evidence="5"/>
<gene>
    <name evidence="7" type="ORF">Sjap_013676</name>
</gene>
<evidence type="ECO:0000259" key="6">
    <source>
        <dbReference type="Pfam" id="PF26168"/>
    </source>
</evidence>
<dbReference type="Gene3D" id="3.40.50.2000">
    <property type="entry name" value="Glycogen Phosphorylase B"/>
    <property type="match status" value="2"/>
</dbReference>
<feature type="domain" description="Glycosyltransferase N-terminal" evidence="6">
    <location>
        <begin position="11"/>
        <end position="251"/>
    </location>
</feature>